<dbReference type="GO" id="GO:0005886">
    <property type="term" value="C:plasma membrane"/>
    <property type="evidence" value="ECO:0007669"/>
    <property type="project" value="UniProtKB-SubCell"/>
</dbReference>
<keyword evidence="3 6" id="KW-0812">Transmembrane</keyword>
<dbReference type="Pfam" id="PF01943">
    <property type="entry name" value="Polysacc_synt"/>
    <property type="match status" value="1"/>
</dbReference>
<dbReference type="PANTHER" id="PTHR30250">
    <property type="entry name" value="PST FAMILY PREDICTED COLANIC ACID TRANSPORTER"/>
    <property type="match status" value="1"/>
</dbReference>
<evidence type="ECO:0000256" key="6">
    <source>
        <dbReference type="SAM" id="Phobius"/>
    </source>
</evidence>
<gene>
    <name evidence="7" type="ORF">GRI48_08800</name>
</gene>
<evidence type="ECO:0000256" key="2">
    <source>
        <dbReference type="ARBA" id="ARBA00022475"/>
    </source>
</evidence>
<dbReference type="InterPro" id="IPR050833">
    <property type="entry name" value="Poly_Biosynth_Transport"/>
</dbReference>
<keyword evidence="5 6" id="KW-0472">Membrane</keyword>
<feature type="transmembrane region" description="Helical" evidence="6">
    <location>
        <begin position="184"/>
        <end position="208"/>
    </location>
</feature>
<feature type="transmembrane region" description="Helical" evidence="6">
    <location>
        <begin position="400"/>
        <end position="419"/>
    </location>
</feature>
<feature type="transmembrane region" description="Helical" evidence="6">
    <location>
        <begin position="14"/>
        <end position="37"/>
    </location>
</feature>
<evidence type="ECO:0000256" key="5">
    <source>
        <dbReference type="ARBA" id="ARBA00023136"/>
    </source>
</evidence>
<feature type="transmembrane region" description="Helical" evidence="6">
    <location>
        <begin position="307"/>
        <end position="325"/>
    </location>
</feature>
<feature type="transmembrane region" description="Helical" evidence="6">
    <location>
        <begin position="122"/>
        <end position="148"/>
    </location>
</feature>
<dbReference type="PANTHER" id="PTHR30250:SF26">
    <property type="entry name" value="PSMA PROTEIN"/>
    <property type="match status" value="1"/>
</dbReference>
<keyword evidence="2" id="KW-1003">Cell membrane</keyword>
<dbReference type="OrthoDB" id="7604989at2"/>
<feature type="transmembrane region" description="Helical" evidence="6">
    <location>
        <begin position="459"/>
        <end position="481"/>
    </location>
</feature>
<comment type="subcellular location">
    <subcellularLocation>
        <location evidence="1">Cell membrane</location>
        <topology evidence="1">Multi-pass membrane protein</topology>
    </subcellularLocation>
</comment>
<dbReference type="InterPro" id="IPR002797">
    <property type="entry name" value="Polysacc_synth"/>
</dbReference>
<dbReference type="EMBL" id="WTYN01000001">
    <property type="protein sequence ID" value="MXO63108.1"/>
    <property type="molecule type" value="Genomic_DNA"/>
</dbReference>
<feature type="transmembrane region" description="Helical" evidence="6">
    <location>
        <begin position="375"/>
        <end position="394"/>
    </location>
</feature>
<evidence type="ECO:0000313" key="8">
    <source>
        <dbReference type="Proteomes" id="UP000445582"/>
    </source>
</evidence>
<sequence length="506" mass="53961">MFAALVRNILITGVAYFIISAIGLLMAPILIASYGLAGYGQILLARLPLPSASFGLFDLGIGENATRAIATTRPTNDNAAAGKAISLLLVLATVLGFVVGAALFAAAPLITEWLNIEPEGRAGFVAVLRLTALLEPLLFLTLVSEGILRGFEAFRKLRGCEILSALLYGSLGIGAVFSDLGPNNVAVALLIGLVARAVVAGFFAIGILRGNGVRLTVWDYQTRDDIARWSGTMLYSKALGIIQTQMSSPLLGILIGPSAVGLFDSIARVPRFIKSAFGLINTTALPLGARLLSADDRQRSQRLGRGGIAAALMIAAPPIVMLAAFSEPVLFHWLGSAISSHWMWLAMFMAVPLLNVPRGFAGTLVAADRACVNRLNVYTLIQSVLQLVLSVALLSYFTPWSFVIGEVVSLALLFPLQMRVIAMRIDLRSDLVTQCLAAIAIALVVAGGLYLLLPEPSPIVLLAILLLGPALIWFLYAFLLLPRALREHAIRAFLGLFRAAPDDKLI</sequence>
<accession>A0A844YJ84</accession>
<keyword evidence="8" id="KW-1185">Reference proteome</keyword>
<dbReference type="AlphaFoldDB" id="A0A844YJ84"/>
<reference evidence="7 8" key="1">
    <citation type="submission" date="2019-12" db="EMBL/GenBank/DDBJ databases">
        <title>Genomic-based taxomic classification of the family Erythrobacteraceae.</title>
        <authorList>
            <person name="Xu L."/>
        </authorList>
    </citation>
    <scope>NUCLEOTIDE SEQUENCE [LARGE SCALE GENOMIC DNA]</scope>
    <source>
        <strain evidence="7 8">MCCC 1A09965</strain>
    </source>
</reference>
<feature type="transmembrane region" description="Helical" evidence="6">
    <location>
        <begin position="331"/>
        <end position="354"/>
    </location>
</feature>
<evidence type="ECO:0000313" key="7">
    <source>
        <dbReference type="EMBL" id="MXO63108.1"/>
    </source>
</evidence>
<dbReference type="RefSeq" id="WP_160674191.1">
    <property type="nucleotide sequence ID" value="NZ_WTYN01000001.1"/>
</dbReference>
<comment type="caution">
    <text evidence="7">The sequence shown here is derived from an EMBL/GenBank/DDBJ whole genome shotgun (WGS) entry which is preliminary data.</text>
</comment>
<feature type="transmembrane region" description="Helical" evidence="6">
    <location>
        <begin position="160"/>
        <end position="178"/>
    </location>
</feature>
<keyword evidence="4 6" id="KW-1133">Transmembrane helix</keyword>
<proteinExistence type="predicted"/>
<name>A0A844YJ84_9SPHN</name>
<evidence type="ECO:0000256" key="1">
    <source>
        <dbReference type="ARBA" id="ARBA00004651"/>
    </source>
</evidence>
<feature type="transmembrane region" description="Helical" evidence="6">
    <location>
        <begin position="87"/>
        <end position="110"/>
    </location>
</feature>
<evidence type="ECO:0008006" key="9">
    <source>
        <dbReference type="Google" id="ProtNLM"/>
    </source>
</evidence>
<feature type="transmembrane region" description="Helical" evidence="6">
    <location>
        <begin position="431"/>
        <end position="453"/>
    </location>
</feature>
<evidence type="ECO:0000256" key="4">
    <source>
        <dbReference type="ARBA" id="ARBA00022989"/>
    </source>
</evidence>
<dbReference type="Proteomes" id="UP000445582">
    <property type="component" value="Unassembled WGS sequence"/>
</dbReference>
<evidence type="ECO:0000256" key="3">
    <source>
        <dbReference type="ARBA" id="ARBA00022692"/>
    </source>
</evidence>
<organism evidence="7 8">
    <name type="scientific">Qipengyuania oceanensis</name>
    <dbReference type="NCBI Taxonomy" id="1463597"/>
    <lineage>
        <taxon>Bacteria</taxon>
        <taxon>Pseudomonadati</taxon>
        <taxon>Pseudomonadota</taxon>
        <taxon>Alphaproteobacteria</taxon>
        <taxon>Sphingomonadales</taxon>
        <taxon>Erythrobacteraceae</taxon>
        <taxon>Qipengyuania</taxon>
    </lineage>
</organism>
<protein>
    <recommendedName>
        <fullName evidence="9">Oligosaccharide flippase family protein</fullName>
    </recommendedName>
</protein>